<protein>
    <submittedName>
        <fullName evidence="1">Uncharacterized protein</fullName>
    </submittedName>
</protein>
<evidence type="ECO:0000313" key="1">
    <source>
        <dbReference type="EMBL" id="RAH40886.1"/>
    </source>
</evidence>
<proteinExistence type="predicted"/>
<sequence length="87" mass="9473">MLGKEEKEGRRRESQVATYPGLAVSEHPCSLRPIAFCTNGTHLFTQPPGFYSSSAPIAEPFTPPCGYQAPPPLSNFCQSLRCAFPLS</sequence>
<name>A0ACD1FV69_9EURO</name>
<organism evidence="1 2">
    <name type="scientific">Aspergillus brunneoviolaceus CBS 621.78</name>
    <dbReference type="NCBI Taxonomy" id="1450534"/>
    <lineage>
        <taxon>Eukaryota</taxon>
        <taxon>Fungi</taxon>
        <taxon>Dikarya</taxon>
        <taxon>Ascomycota</taxon>
        <taxon>Pezizomycotina</taxon>
        <taxon>Eurotiomycetes</taxon>
        <taxon>Eurotiomycetidae</taxon>
        <taxon>Eurotiales</taxon>
        <taxon>Aspergillaceae</taxon>
        <taxon>Aspergillus</taxon>
        <taxon>Aspergillus subgen. Circumdati</taxon>
    </lineage>
</organism>
<gene>
    <name evidence="1" type="ORF">BO95DRAFT_282567</name>
</gene>
<accession>A0ACD1FV69</accession>
<reference evidence="1" key="1">
    <citation type="submission" date="2018-02" db="EMBL/GenBank/DDBJ databases">
        <title>The genomes of Aspergillus section Nigri reveals drivers in fungal speciation.</title>
        <authorList>
            <consortium name="DOE Joint Genome Institute"/>
            <person name="Vesth T.C."/>
            <person name="Nybo J."/>
            <person name="Theobald S."/>
            <person name="Brandl J."/>
            <person name="Frisvad J.C."/>
            <person name="Nielsen K.F."/>
            <person name="Lyhne E.K."/>
            <person name="Kogle M.E."/>
            <person name="Kuo A."/>
            <person name="Riley R."/>
            <person name="Clum A."/>
            <person name="Nolan M."/>
            <person name="Lipzen A."/>
            <person name="Salamov A."/>
            <person name="Henrissat B."/>
            <person name="Wiebenga A."/>
            <person name="De vries R.P."/>
            <person name="Grigoriev I.V."/>
            <person name="Mortensen U.H."/>
            <person name="Andersen M.R."/>
            <person name="Baker S.E."/>
        </authorList>
    </citation>
    <scope>NUCLEOTIDE SEQUENCE</scope>
    <source>
        <strain evidence="1">CBS 621.78</strain>
    </source>
</reference>
<dbReference type="EMBL" id="KZ825398">
    <property type="protein sequence ID" value="RAH40886.1"/>
    <property type="molecule type" value="Genomic_DNA"/>
</dbReference>
<evidence type="ECO:0000313" key="2">
    <source>
        <dbReference type="Proteomes" id="UP000249057"/>
    </source>
</evidence>
<keyword evidence="2" id="KW-1185">Reference proteome</keyword>
<dbReference type="Proteomes" id="UP000249057">
    <property type="component" value="Unassembled WGS sequence"/>
</dbReference>